<keyword evidence="9" id="KW-1185">Reference proteome</keyword>
<feature type="compositionally biased region" description="Polar residues" evidence="6">
    <location>
        <begin position="404"/>
        <end position="443"/>
    </location>
</feature>
<dbReference type="GO" id="GO:0005874">
    <property type="term" value="C:microtubule"/>
    <property type="evidence" value="ECO:0007669"/>
    <property type="project" value="UniProtKB-KW"/>
</dbReference>
<keyword evidence="3" id="KW-0963">Cytoplasm</keyword>
<comment type="subcellular location">
    <subcellularLocation>
        <location evidence="1">Cytoplasm</location>
        <location evidence="1">Cytoskeleton</location>
    </subcellularLocation>
</comment>
<feature type="compositionally biased region" description="Basic and acidic residues" evidence="6">
    <location>
        <begin position="244"/>
        <end position="259"/>
    </location>
</feature>
<evidence type="ECO:0000256" key="6">
    <source>
        <dbReference type="SAM" id="MobiDB-lite"/>
    </source>
</evidence>
<evidence type="ECO:0000256" key="4">
    <source>
        <dbReference type="ARBA" id="ARBA00022701"/>
    </source>
</evidence>
<dbReference type="Pfam" id="PF06886">
    <property type="entry name" value="TPX2"/>
    <property type="match status" value="1"/>
</dbReference>
<dbReference type="GO" id="GO:0000226">
    <property type="term" value="P:microtubule cytoskeleton organization"/>
    <property type="evidence" value="ECO:0007669"/>
    <property type="project" value="InterPro"/>
</dbReference>
<feature type="region of interest" description="Disordered" evidence="6">
    <location>
        <begin position="224"/>
        <end position="263"/>
    </location>
</feature>
<feature type="region of interest" description="Disordered" evidence="6">
    <location>
        <begin position="50"/>
        <end position="166"/>
    </location>
</feature>
<feature type="compositionally biased region" description="Polar residues" evidence="6">
    <location>
        <begin position="155"/>
        <end position="166"/>
    </location>
</feature>
<dbReference type="GO" id="GO:0008017">
    <property type="term" value="F:microtubule binding"/>
    <property type="evidence" value="ECO:0007669"/>
    <property type="project" value="InterPro"/>
</dbReference>
<keyword evidence="4" id="KW-0493">Microtubule</keyword>
<dbReference type="Proteomes" id="UP000825935">
    <property type="component" value="Chromosome 36"/>
</dbReference>
<evidence type="ECO:0000256" key="1">
    <source>
        <dbReference type="ARBA" id="ARBA00004245"/>
    </source>
</evidence>
<evidence type="ECO:0000256" key="3">
    <source>
        <dbReference type="ARBA" id="ARBA00022490"/>
    </source>
</evidence>
<dbReference type="InterPro" id="IPR044806">
    <property type="entry name" value="WVD2/WDL1-4"/>
</dbReference>
<evidence type="ECO:0000313" key="9">
    <source>
        <dbReference type="Proteomes" id="UP000825935"/>
    </source>
</evidence>
<evidence type="ECO:0000256" key="5">
    <source>
        <dbReference type="ARBA" id="ARBA00023212"/>
    </source>
</evidence>
<feature type="region of interest" description="Disordered" evidence="6">
    <location>
        <begin position="339"/>
        <end position="495"/>
    </location>
</feature>
<dbReference type="InterPro" id="IPR027329">
    <property type="entry name" value="TPX2_C"/>
</dbReference>
<evidence type="ECO:0000313" key="8">
    <source>
        <dbReference type="EMBL" id="KAH7281734.1"/>
    </source>
</evidence>
<feature type="compositionally biased region" description="Polar residues" evidence="6">
    <location>
        <begin position="183"/>
        <end position="192"/>
    </location>
</feature>
<dbReference type="EMBL" id="CM035441">
    <property type="protein sequence ID" value="KAH7281733.1"/>
    <property type="molecule type" value="Genomic_DNA"/>
</dbReference>
<feature type="region of interest" description="Disordered" evidence="6">
    <location>
        <begin position="1"/>
        <end position="20"/>
    </location>
</feature>
<dbReference type="PANTHER" id="PTHR46372:SF2">
    <property type="entry name" value="PROTEIN WVD2-LIKE 3"/>
    <property type="match status" value="1"/>
</dbReference>
<proteinExistence type="inferred from homology"/>
<evidence type="ECO:0000259" key="7">
    <source>
        <dbReference type="Pfam" id="PF06886"/>
    </source>
</evidence>
<dbReference type="EMBL" id="CM035441">
    <property type="protein sequence ID" value="KAH7281734.1"/>
    <property type="molecule type" value="Genomic_DNA"/>
</dbReference>
<comment type="similarity">
    <text evidence="2">Belongs to the TPX2 family.</text>
</comment>
<keyword evidence="5" id="KW-0206">Cytoskeleton</keyword>
<feature type="region of interest" description="Disordered" evidence="6">
    <location>
        <begin position="182"/>
        <end position="211"/>
    </location>
</feature>
<protein>
    <recommendedName>
        <fullName evidence="7">TPX2 C-terminal domain-containing protein</fullName>
    </recommendedName>
</protein>
<feature type="compositionally biased region" description="Basic and acidic residues" evidence="6">
    <location>
        <begin position="70"/>
        <end position="82"/>
    </location>
</feature>
<dbReference type="AlphaFoldDB" id="A0A8T2QDH3"/>
<dbReference type="OrthoDB" id="1925970at2759"/>
<feature type="domain" description="TPX2 C-terminal" evidence="7">
    <location>
        <begin position="281"/>
        <end position="356"/>
    </location>
</feature>
<feature type="compositionally biased region" description="Polar residues" evidence="6">
    <location>
        <begin position="137"/>
        <end position="146"/>
    </location>
</feature>
<dbReference type="PANTHER" id="PTHR46372">
    <property type="entry name" value="PROTEIN WVD2-LIKE 3"/>
    <property type="match status" value="1"/>
</dbReference>
<feature type="compositionally biased region" description="Polar residues" evidence="6">
    <location>
        <begin position="373"/>
        <end position="395"/>
    </location>
</feature>
<feature type="region of interest" description="Disordered" evidence="6">
    <location>
        <begin position="296"/>
        <end position="322"/>
    </location>
</feature>
<dbReference type="EMBL" id="CM035441">
    <property type="protein sequence ID" value="KAH7281735.1"/>
    <property type="molecule type" value="Genomic_DNA"/>
</dbReference>
<name>A0A8T2QDH3_CERRI</name>
<sequence length="495" mass="53317">MEEGDSVAAKDTAKHSACMDENYSTNVQIGEGTPVNEFGVQTNGHVEMLQEHLELGSSIQPTEDGPAQDLKLEKVESKEQCKKLATSSSVSSETGKSAEKLKESSSNLLKTAQKSGSKGVIVPQNKPSKSGLDLRNKSTINGASHSMNRRPLQSLKASLDSSFKSSARTNGCVNVKAEGVKLSESQTSSEGLSLSREAHVRKSHPNFTVPQPFALATDKRASLGAQPNPARRLYLPSKSFNSRSSREVEKKAVDEKGDGPKYQGVKLQEAKAHLRASANTFSFNSDVRAVRRKEFNSKVEERSTAKEAEKTQAQAKTKEDAQAELKQFRKSLTFKATPMPSFYHDATPPKVEIKKIPPTRAKSPKLGRRNESSRAQIGISHSTDVAKENNGQGKVSRSLHGLKLNNSTKKAQNPGLDSSMSSSKDACNSIVNDASSNKDNSSVCGPEIEAGVCGSEVSDLPSQEKESLDYGMDEVAESSLERHDGSHAGSISVSI</sequence>
<evidence type="ECO:0000256" key="2">
    <source>
        <dbReference type="ARBA" id="ARBA00005885"/>
    </source>
</evidence>
<feature type="compositionally biased region" description="Polar residues" evidence="6">
    <location>
        <begin position="104"/>
        <end position="116"/>
    </location>
</feature>
<reference evidence="8" key="1">
    <citation type="submission" date="2021-08" db="EMBL/GenBank/DDBJ databases">
        <title>WGS assembly of Ceratopteris richardii.</title>
        <authorList>
            <person name="Marchant D.B."/>
            <person name="Chen G."/>
            <person name="Jenkins J."/>
            <person name="Shu S."/>
            <person name="Leebens-Mack J."/>
            <person name="Grimwood J."/>
            <person name="Schmutz J."/>
            <person name="Soltis P."/>
            <person name="Soltis D."/>
            <person name="Chen Z.-H."/>
        </authorList>
    </citation>
    <scope>NUCLEOTIDE SEQUENCE</scope>
    <source>
        <strain evidence="8">Whitten #5841</strain>
        <tissue evidence="8">Leaf</tissue>
    </source>
</reference>
<organism evidence="8 9">
    <name type="scientific">Ceratopteris richardii</name>
    <name type="common">Triangle waterfern</name>
    <dbReference type="NCBI Taxonomy" id="49495"/>
    <lineage>
        <taxon>Eukaryota</taxon>
        <taxon>Viridiplantae</taxon>
        <taxon>Streptophyta</taxon>
        <taxon>Embryophyta</taxon>
        <taxon>Tracheophyta</taxon>
        <taxon>Polypodiopsida</taxon>
        <taxon>Polypodiidae</taxon>
        <taxon>Polypodiales</taxon>
        <taxon>Pteridineae</taxon>
        <taxon>Pteridaceae</taxon>
        <taxon>Parkerioideae</taxon>
        <taxon>Ceratopteris</taxon>
    </lineage>
</organism>
<accession>A0A8T2QDH3</accession>
<comment type="caution">
    <text evidence="8">The sequence shown here is derived from an EMBL/GenBank/DDBJ whole genome shotgun (WGS) entry which is preliminary data.</text>
</comment>
<gene>
    <name evidence="8" type="ORF">KP509_36G061200</name>
</gene>